<evidence type="ECO:0000313" key="2">
    <source>
        <dbReference type="EMBL" id="CAE7587714.1"/>
    </source>
</evidence>
<dbReference type="EMBL" id="CAJNIZ010039136">
    <property type="protein sequence ID" value="CAE7587714.1"/>
    <property type="molecule type" value="Genomic_DNA"/>
</dbReference>
<organism evidence="2 3">
    <name type="scientific">Symbiodinium pilosum</name>
    <name type="common">Dinoflagellate</name>
    <dbReference type="NCBI Taxonomy" id="2952"/>
    <lineage>
        <taxon>Eukaryota</taxon>
        <taxon>Sar</taxon>
        <taxon>Alveolata</taxon>
        <taxon>Dinophyceae</taxon>
        <taxon>Suessiales</taxon>
        <taxon>Symbiodiniaceae</taxon>
        <taxon>Symbiodinium</taxon>
    </lineage>
</organism>
<feature type="transmembrane region" description="Helical" evidence="1">
    <location>
        <begin position="436"/>
        <end position="462"/>
    </location>
</feature>
<evidence type="ECO:0000313" key="3">
    <source>
        <dbReference type="Proteomes" id="UP000649617"/>
    </source>
</evidence>
<protein>
    <submittedName>
        <fullName evidence="2">Uncharacterized protein</fullName>
    </submittedName>
</protein>
<dbReference type="AlphaFoldDB" id="A0A812UMP0"/>
<accession>A0A812UMP0</accession>
<proteinExistence type="predicted"/>
<keyword evidence="1" id="KW-0472">Membrane</keyword>
<reference evidence="2" key="1">
    <citation type="submission" date="2021-02" db="EMBL/GenBank/DDBJ databases">
        <authorList>
            <person name="Dougan E. K."/>
            <person name="Rhodes N."/>
            <person name="Thang M."/>
            <person name="Chan C."/>
        </authorList>
    </citation>
    <scope>NUCLEOTIDE SEQUENCE</scope>
</reference>
<dbReference type="Proteomes" id="UP000649617">
    <property type="component" value="Unassembled WGS sequence"/>
</dbReference>
<keyword evidence="3" id="KW-1185">Reference proteome</keyword>
<dbReference type="OrthoDB" id="428890at2759"/>
<evidence type="ECO:0000256" key="1">
    <source>
        <dbReference type="SAM" id="Phobius"/>
    </source>
</evidence>
<gene>
    <name evidence="2" type="ORF">SPIL2461_LOCUS15674</name>
</gene>
<keyword evidence="1" id="KW-0812">Transmembrane</keyword>
<name>A0A812UMP0_SYMPI</name>
<feature type="transmembrane region" description="Helical" evidence="1">
    <location>
        <begin position="482"/>
        <end position="515"/>
    </location>
</feature>
<sequence length="562" mass="61823">MAGLSGGSWGASKYDKSDVLWIRTEMNPIIGVTTSSRVPWRYAGYPVYQKGSEKPYYLYKGVQSTIDIKQVKKASAEIPSAVQVDIPGEATKTLESPDREVMALIDAMLGQSSCLNNPSQCAFRCYYDPESDMCGPVAFCKKADDEMSSLAPFGSQQKCKAVGGESHEAADAAIVNEGIAGLKTMALDVTRKLEEMPAVSKSSAGRKTMKETAALWKEAGDILQVFEILPSRLDPDVGKFTKGHKRITQNDMKHWRHRKDRLTVAEYNAAAMKSVSQLQDSTDFSVPAKLHSELVDFMVKRPKLIVETAKMESKKKCLLKDDTEAQKRQLETFTKYFLKVPGFNSEDLSGQVLDLPENCQDFLKTVGETNMEELISSADEAQENMEKTSSESGDSLLESLELRSDRLREATSEDSAANSLLQGGAWAHHSEEVKSAFFFILLCILVAWLCCMIAGLLLYGALHNLKACMGESPAVGVPCQAFFVMGMLGGLVVFGCFCMAWPVGLTVLLGSILLAYKLENPDLPSAEHHTRVNTHVSTHVKTSTHNHHVVHHRTVVVRHVAA</sequence>
<keyword evidence="1" id="KW-1133">Transmembrane helix</keyword>
<comment type="caution">
    <text evidence="2">The sequence shown here is derived from an EMBL/GenBank/DDBJ whole genome shotgun (WGS) entry which is preliminary data.</text>
</comment>